<name>F2RR48_TRIT1</name>
<reference evidence="2" key="1">
    <citation type="journal article" date="2012" name="MBio">
        <title>Comparative genome analysis of Trichophyton rubrum and related dermatophytes reveals candidate genes involved in infection.</title>
        <authorList>
            <person name="Martinez D.A."/>
            <person name="Oliver B.G."/>
            <person name="Graeser Y."/>
            <person name="Goldberg J.M."/>
            <person name="Li W."/>
            <person name="Martinez-Rossi N.M."/>
            <person name="Monod M."/>
            <person name="Shelest E."/>
            <person name="Barton R.C."/>
            <person name="Birch E."/>
            <person name="Brakhage A.A."/>
            <person name="Chen Z."/>
            <person name="Gurr S.J."/>
            <person name="Heiman D."/>
            <person name="Heitman J."/>
            <person name="Kosti I."/>
            <person name="Rossi A."/>
            <person name="Saif S."/>
            <person name="Samalova M."/>
            <person name="Saunders C.W."/>
            <person name="Shea T."/>
            <person name="Summerbell R.C."/>
            <person name="Xu J."/>
            <person name="Young S."/>
            <person name="Zeng Q."/>
            <person name="Birren B.W."/>
            <person name="Cuomo C.A."/>
            <person name="White T.C."/>
        </authorList>
    </citation>
    <scope>NUCLEOTIDE SEQUENCE [LARGE SCALE GENOMIC DNA]</scope>
    <source>
        <strain evidence="2">CBS 112818</strain>
    </source>
</reference>
<gene>
    <name evidence="1" type="ORF">TESG_01330</name>
</gene>
<organism evidence="1 2">
    <name type="scientific">Trichophyton tonsurans (strain CBS 112818)</name>
    <name type="common">Scalp ringworm fungus</name>
    <dbReference type="NCBI Taxonomy" id="647933"/>
    <lineage>
        <taxon>Eukaryota</taxon>
        <taxon>Fungi</taxon>
        <taxon>Dikarya</taxon>
        <taxon>Ascomycota</taxon>
        <taxon>Pezizomycotina</taxon>
        <taxon>Eurotiomycetes</taxon>
        <taxon>Eurotiomycetidae</taxon>
        <taxon>Onygenales</taxon>
        <taxon>Arthrodermataceae</taxon>
        <taxon>Trichophyton</taxon>
    </lineage>
</organism>
<dbReference type="AlphaFoldDB" id="F2RR48"/>
<sequence length="167" mass="18875">MDLYGFSKEIFTLIIEDLVLEVGFVKAVRLRLVDSHFNRAILFAFCDRQAIDVFDPRVSLLRLITSPVLGRILLTKSRSKAATRIIALHVIATINQALDKLTGCAEQHRPEQHLKISTAIAADPLGVFSLYKGFEEFFIQQAHSLPWEESRIGHLSVDHKLMSTTMD</sequence>
<proteinExistence type="predicted"/>
<protein>
    <submittedName>
        <fullName evidence="1">Uncharacterized protein</fullName>
    </submittedName>
</protein>
<dbReference type="HOGENOM" id="CLU_1595753_0_0_1"/>
<dbReference type="Proteomes" id="UP000009172">
    <property type="component" value="Unassembled WGS sequence"/>
</dbReference>
<evidence type="ECO:0000313" key="1">
    <source>
        <dbReference type="EMBL" id="EGD93797.1"/>
    </source>
</evidence>
<evidence type="ECO:0000313" key="2">
    <source>
        <dbReference type="Proteomes" id="UP000009172"/>
    </source>
</evidence>
<keyword evidence="2" id="KW-1185">Reference proteome</keyword>
<accession>F2RR48</accession>
<dbReference type="EMBL" id="GG698480">
    <property type="protein sequence ID" value="EGD93797.1"/>
    <property type="molecule type" value="Genomic_DNA"/>
</dbReference>